<dbReference type="STRING" id="1472378.AU381_02315"/>
<dbReference type="GO" id="GO:0008168">
    <property type="term" value="F:methyltransferase activity"/>
    <property type="evidence" value="ECO:0007669"/>
    <property type="project" value="UniProtKB-UniRule"/>
</dbReference>
<dbReference type="Pfam" id="PF02574">
    <property type="entry name" value="S-methyl_trans"/>
    <property type="match status" value="1"/>
</dbReference>
<protein>
    <submittedName>
        <fullName evidence="5">Homocysteine methyltransferase</fullName>
    </submittedName>
</protein>
<dbReference type="AlphaFoldDB" id="A0A178Y1Z7"/>
<evidence type="ECO:0000259" key="4">
    <source>
        <dbReference type="PROSITE" id="PS50970"/>
    </source>
</evidence>
<feature type="domain" description="Hcy-binding" evidence="4">
    <location>
        <begin position="8"/>
        <end position="314"/>
    </location>
</feature>
<comment type="caution">
    <text evidence="5">The sequence shown here is derived from an EMBL/GenBank/DDBJ whole genome shotgun (WGS) entry which is preliminary data.</text>
</comment>
<dbReference type="EMBL" id="LPUX01000053">
    <property type="protein sequence ID" value="OAP40755.1"/>
    <property type="molecule type" value="Genomic_DNA"/>
</dbReference>
<dbReference type="Gene3D" id="3.20.20.330">
    <property type="entry name" value="Homocysteine-binding-like domain"/>
    <property type="match status" value="1"/>
</dbReference>
<dbReference type="PANTHER" id="PTHR11103:SF18">
    <property type="entry name" value="SLR1189 PROTEIN"/>
    <property type="match status" value="1"/>
</dbReference>
<sequence length="322" mass="35600">MEHERAKYRHDLPLLRGGIFLSDGGMETAVIFHEGADLPHFASFVLLSSMEGRRQLLHYYTRYLEIARCHDTGFVLDTATWRANADWGKKLGYDAEALDQVNRDAVYLLTELRAQYERPQVPIVFNGVIGPRGDGYKAGVMDAAEAEDYHVTQVAAFAGSEADMVTAVTMTNVDEAIGVTRAAKKHGMPCAISFTVETDGRLVTGRSLQEAVETVDAETEGYPHYYMVNCAHPSHFESSLDQRQAWVRRIGGIRANASTKSHAELDESETLDIGDINDLARRYRSLTGRMPHLRVLGGCCGTDHRHIAAICEACLLPEALSA</sequence>
<proteinExistence type="predicted"/>
<evidence type="ECO:0000256" key="2">
    <source>
        <dbReference type="ARBA" id="ARBA00022679"/>
    </source>
</evidence>
<name>A0A178Y1Z7_9HYPH</name>
<dbReference type="PANTHER" id="PTHR11103">
    <property type="entry name" value="SLR1189 PROTEIN"/>
    <property type="match status" value="1"/>
</dbReference>
<organism evidence="5 6">
    <name type="scientific">Sinorhizobium glycinis</name>
    <dbReference type="NCBI Taxonomy" id="1472378"/>
    <lineage>
        <taxon>Bacteria</taxon>
        <taxon>Pseudomonadati</taxon>
        <taxon>Pseudomonadota</taxon>
        <taxon>Alphaproteobacteria</taxon>
        <taxon>Hyphomicrobiales</taxon>
        <taxon>Rhizobiaceae</taxon>
        <taxon>Sinorhizobium/Ensifer group</taxon>
        <taxon>Sinorhizobium</taxon>
    </lineage>
</organism>
<evidence type="ECO:0000313" key="5">
    <source>
        <dbReference type="EMBL" id="OAP40755.1"/>
    </source>
</evidence>
<dbReference type="PROSITE" id="PS50970">
    <property type="entry name" value="HCY"/>
    <property type="match status" value="1"/>
</dbReference>
<feature type="binding site" evidence="3">
    <location>
        <position position="230"/>
    </location>
    <ligand>
        <name>Zn(2+)</name>
        <dbReference type="ChEBI" id="CHEBI:29105"/>
    </ligand>
</feature>
<keyword evidence="1 3" id="KW-0489">Methyltransferase</keyword>
<evidence type="ECO:0000313" key="6">
    <source>
        <dbReference type="Proteomes" id="UP000094025"/>
    </source>
</evidence>
<evidence type="ECO:0000256" key="1">
    <source>
        <dbReference type="ARBA" id="ARBA00022603"/>
    </source>
</evidence>
<feature type="binding site" evidence="3">
    <location>
        <position position="300"/>
    </location>
    <ligand>
        <name>Zn(2+)</name>
        <dbReference type="ChEBI" id="CHEBI:29105"/>
    </ligand>
</feature>
<accession>A0A178Y1Z7</accession>
<keyword evidence="2 3" id="KW-0808">Transferase</keyword>
<dbReference type="GO" id="GO:0032259">
    <property type="term" value="P:methylation"/>
    <property type="evidence" value="ECO:0007669"/>
    <property type="project" value="UniProtKB-KW"/>
</dbReference>
<keyword evidence="6" id="KW-1185">Reference proteome</keyword>
<dbReference type="InterPro" id="IPR036589">
    <property type="entry name" value="HCY_dom_sf"/>
</dbReference>
<dbReference type="SUPFAM" id="SSF82282">
    <property type="entry name" value="Homocysteine S-methyltransferase"/>
    <property type="match status" value="1"/>
</dbReference>
<comment type="cofactor">
    <cofactor evidence="3">
        <name>Zn(2+)</name>
        <dbReference type="ChEBI" id="CHEBI:29105"/>
    </cofactor>
</comment>
<dbReference type="Proteomes" id="UP000094025">
    <property type="component" value="Unassembled WGS sequence"/>
</dbReference>
<keyword evidence="3" id="KW-0862">Zinc</keyword>
<evidence type="ECO:0000256" key="3">
    <source>
        <dbReference type="PROSITE-ProRule" id="PRU00333"/>
    </source>
</evidence>
<gene>
    <name evidence="5" type="ORF">AU381_02315</name>
</gene>
<keyword evidence="3" id="KW-0479">Metal-binding</keyword>
<dbReference type="OrthoDB" id="9803687at2"/>
<reference evidence="5 6" key="1">
    <citation type="journal article" date="2016" name="Int. J. Syst. Evol. Microbiol.">
        <title>Ensifer glycinis sp. nov., an novel rhizobial species associated with Glycine spp.</title>
        <authorList>
            <person name="Yan H."/>
            <person name="Yan J."/>
            <person name="Sui X.H."/>
            <person name="Wang E.T."/>
            <person name="Chen W.X."/>
            <person name="Zhang X.X."/>
            <person name="Chen W.F."/>
        </authorList>
    </citation>
    <scope>NUCLEOTIDE SEQUENCE [LARGE SCALE GENOMIC DNA]</scope>
    <source>
        <strain evidence="5 6">CCBAU 23380</strain>
    </source>
</reference>
<dbReference type="RefSeq" id="WP_064241061.1">
    <property type="nucleotide sequence ID" value="NZ_LPUX01000053.1"/>
</dbReference>
<dbReference type="InterPro" id="IPR003726">
    <property type="entry name" value="HCY_dom"/>
</dbReference>
<dbReference type="GO" id="GO:0046872">
    <property type="term" value="F:metal ion binding"/>
    <property type="evidence" value="ECO:0007669"/>
    <property type="project" value="UniProtKB-KW"/>
</dbReference>
<feature type="binding site" evidence="3">
    <location>
        <position position="299"/>
    </location>
    <ligand>
        <name>Zn(2+)</name>
        <dbReference type="ChEBI" id="CHEBI:29105"/>
    </ligand>
</feature>